<accession>A0AAV7QZK5</accession>
<name>A0AAV7QZK5_PLEWA</name>
<dbReference type="Proteomes" id="UP001066276">
    <property type="component" value="Chromosome 6"/>
</dbReference>
<keyword evidence="3" id="KW-1185">Reference proteome</keyword>
<feature type="compositionally biased region" description="Basic and acidic residues" evidence="1">
    <location>
        <begin position="175"/>
        <end position="187"/>
    </location>
</feature>
<feature type="compositionally biased region" description="Low complexity" evidence="1">
    <location>
        <begin position="188"/>
        <end position="216"/>
    </location>
</feature>
<dbReference type="EMBL" id="JANPWB010000010">
    <property type="protein sequence ID" value="KAJ1143840.1"/>
    <property type="molecule type" value="Genomic_DNA"/>
</dbReference>
<feature type="region of interest" description="Disordered" evidence="1">
    <location>
        <begin position="1"/>
        <end position="35"/>
    </location>
</feature>
<reference evidence="2" key="1">
    <citation type="journal article" date="2022" name="bioRxiv">
        <title>Sequencing and chromosome-scale assembly of the giantPleurodeles waltlgenome.</title>
        <authorList>
            <person name="Brown T."/>
            <person name="Elewa A."/>
            <person name="Iarovenko S."/>
            <person name="Subramanian E."/>
            <person name="Araus A.J."/>
            <person name="Petzold A."/>
            <person name="Susuki M."/>
            <person name="Suzuki K.-i.T."/>
            <person name="Hayashi T."/>
            <person name="Toyoda A."/>
            <person name="Oliveira C."/>
            <person name="Osipova E."/>
            <person name="Leigh N.D."/>
            <person name="Simon A."/>
            <person name="Yun M.H."/>
        </authorList>
    </citation>
    <scope>NUCLEOTIDE SEQUENCE</scope>
    <source>
        <strain evidence="2">20211129_DDA</strain>
        <tissue evidence="2">Liver</tissue>
    </source>
</reference>
<evidence type="ECO:0000313" key="3">
    <source>
        <dbReference type="Proteomes" id="UP001066276"/>
    </source>
</evidence>
<comment type="caution">
    <text evidence="2">The sequence shown here is derived from an EMBL/GenBank/DDBJ whole genome shotgun (WGS) entry which is preliminary data.</text>
</comment>
<feature type="region of interest" description="Disordered" evidence="1">
    <location>
        <begin position="159"/>
        <end position="223"/>
    </location>
</feature>
<proteinExistence type="predicted"/>
<organism evidence="2 3">
    <name type="scientific">Pleurodeles waltl</name>
    <name type="common">Iberian ribbed newt</name>
    <dbReference type="NCBI Taxonomy" id="8319"/>
    <lineage>
        <taxon>Eukaryota</taxon>
        <taxon>Metazoa</taxon>
        <taxon>Chordata</taxon>
        <taxon>Craniata</taxon>
        <taxon>Vertebrata</taxon>
        <taxon>Euteleostomi</taxon>
        <taxon>Amphibia</taxon>
        <taxon>Batrachia</taxon>
        <taxon>Caudata</taxon>
        <taxon>Salamandroidea</taxon>
        <taxon>Salamandridae</taxon>
        <taxon>Pleurodelinae</taxon>
        <taxon>Pleurodeles</taxon>
    </lineage>
</organism>
<evidence type="ECO:0000313" key="2">
    <source>
        <dbReference type="EMBL" id="KAJ1143840.1"/>
    </source>
</evidence>
<sequence>MAENRGQGQRAGTAPKNKGQHQEERPTGNVSAHQKKGLWRAIAKEVRTLVVYGRQIINCWKRWEEMRHWARKTAEAQLGMACQRGRSAHRTLTSLMACILVVAYPELDGHLRESQQPQGGEYSGYHYKFWLVYPLSLSPPFLFCHPVLVCISIIWQRSRGTGDRGSSIPQAPGGRGEHHGRDWRGQTDSDTSSDGSSLVVADTSVTTPAAGTAATPVPAPPSQ</sequence>
<gene>
    <name evidence="2" type="ORF">NDU88_010142</name>
</gene>
<evidence type="ECO:0000256" key="1">
    <source>
        <dbReference type="SAM" id="MobiDB-lite"/>
    </source>
</evidence>
<dbReference type="AlphaFoldDB" id="A0AAV7QZK5"/>
<protein>
    <submittedName>
        <fullName evidence="2">Uncharacterized protein</fullName>
    </submittedName>
</protein>